<proteinExistence type="predicted"/>
<feature type="compositionally biased region" description="Low complexity" evidence="5">
    <location>
        <begin position="1"/>
        <end position="10"/>
    </location>
</feature>
<evidence type="ECO:0000313" key="8">
    <source>
        <dbReference type="Proteomes" id="UP000263094"/>
    </source>
</evidence>
<accession>A0A372LUZ5</accession>
<evidence type="ECO:0000256" key="2">
    <source>
        <dbReference type="ARBA" id="ARBA00022741"/>
    </source>
</evidence>
<dbReference type="InterPro" id="IPR006203">
    <property type="entry name" value="GHMP_knse_ATP-bd_CS"/>
</dbReference>
<evidence type="ECO:0000256" key="1">
    <source>
        <dbReference type="ARBA" id="ARBA00022679"/>
    </source>
</evidence>
<reference evidence="7 8" key="1">
    <citation type="submission" date="2018-08" db="EMBL/GenBank/DDBJ databases">
        <title>Isolation, diversity and antifungal activity of Actinobacteria from wheat.</title>
        <authorList>
            <person name="Han C."/>
        </authorList>
    </citation>
    <scope>NUCLEOTIDE SEQUENCE [LARGE SCALE GENOMIC DNA]</scope>
    <source>
        <strain evidence="7 8">NEAU-YY421</strain>
    </source>
</reference>
<dbReference type="SUPFAM" id="SSF54211">
    <property type="entry name" value="Ribosomal protein S5 domain 2-like"/>
    <property type="match status" value="1"/>
</dbReference>
<name>A0A372LUZ5_9ACTN</name>
<dbReference type="AlphaFoldDB" id="A0A372LUZ5"/>
<protein>
    <submittedName>
        <fullName evidence="7">GHMP kinase</fullName>
    </submittedName>
</protein>
<keyword evidence="4" id="KW-0067">ATP-binding</keyword>
<evidence type="ECO:0000256" key="3">
    <source>
        <dbReference type="ARBA" id="ARBA00022777"/>
    </source>
</evidence>
<keyword evidence="1" id="KW-0808">Transferase</keyword>
<evidence type="ECO:0000256" key="4">
    <source>
        <dbReference type="ARBA" id="ARBA00022840"/>
    </source>
</evidence>
<dbReference type="InterPro" id="IPR006204">
    <property type="entry name" value="GHMP_kinase_N_dom"/>
</dbReference>
<dbReference type="EMBL" id="QUAK01000236">
    <property type="protein sequence ID" value="RFU82502.1"/>
    <property type="molecule type" value="Genomic_DNA"/>
</dbReference>
<keyword evidence="3 7" id="KW-0418">Kinase</keyword>
<evidence type="ECO:0000313" key="7">
    <source>
        <dbReference type="EMBL" id="RFU82502.1"/>
    </source>
</evidence>
<dbReference type="Gene3D" id="3.30.230.10">
    <property type="match status" value="1"/>
</dbReference>
<dbReference type="OrthoDB" id="7298003at2"/>
<feature type="compositionally biased region" description="Low complexity" evidence="5">
    <location>
        <begin position="307"/>
        <end position="339"/>
    </location>
</feature>
<organism evidence="7 8">
    <name type="scientific">Streptomyces triticagri</name>
    <dbReference type="NCBI Taxonomy" id="2293568"/>
    <lineage>
        <taxon>Bacteria</taxon>
        <taxon>Bacillati</taxon>
        <taxon>Actinomycetota</taxon>
        <taxon>Actinomycetes</taxon>
        <taxon>Kitasatosporales</taxon>
        <taxon>Streptomycetaceae</taxon>
        <taxon>Streptomyces</taxon>
    </lineage>
</organism>
<comment type="caution">
    <text evidence="7">The sequence shown here is derived from an EMBL/GenBank/DDBJ whole genome shotgun (WGS) entry which is preliminary data.</text>
</comment>
<dbReference type="GO" id="GO:0016301">
    <property type="term" value="F:kinase activity"/>
    <property type="evidence" value="ECO:0007669"/>
    <property type="project" value="UniProtKB-KW"/>
</dbReference>
<sequence length="362" mass="37665">MTSRSAAATGTGTGHAPCHHGEILQGVFRDAEGRPCPGLVTLPMSEPGSSAEFVRDAGRAPGELEVRPADRTKALRAASLTLAALAATEPELPLCGGRLTIRSGVPLGLGMGSSSSDVIASVRAVADAFGRRLAPAAIARLAVRAELACDPLMHDRRPQLFAQREGQVIEVFGEALPPIVVVGCALGGGAPVDTLSLPETRYDRADVRHFERLRRQLRRAVAQRNPALLGAVATASARVGQQRLRHGEFGTLTRVAARHGALGVQIAHSGSVAGLLLDPHAPAFRHQLRACTRDLEYEGLPVTRIFTPPAGTTAEPPAGTTAEPTAAHTQATAATTGPAPARPPRGVPAWISTSPRPSAGRT</sequence>
<dbReference type="PROSITE" id="PS00627">
    <property type="entry name" value="GHMP_KINASES_ATP"/>
    <property type="match status" value="1"/>
</dbReference>
<dbReference type="Proteomes" id="UP000263094">
    <property type="component" value="Unassembled WGS sequence"/>
</dbReference>
<dbReference type="InterPro" id="IPR020568">
    <property type="entry name" value="Ribosomal_Su5_D2-typ_SF"/>
</dbReference>
<feature type="region of interest" description="Disordered" evidence="5">
    <location>
        <begin position="306"/>
        <end position="362"/>
    </location>
</feature>
<keyword evidence="8" id="KW-1185">Reference proteome</keyword>
<feature type="region of interest" description="Disordered" evidence="5">
    <location>
        <begin position="1"/>
        <end position="20"/>
    </location>
</feature>
<feature type="compositionally biased region" description="Polar residues" evidence="5">
    <location>
        <begin position="351"/>
        <end position="362"/>
    </location>
</feature>
<evidence type="ECO:0000259" key="6">
    <source>
        <dbReference type="Pfam" id="PF00288"/>
    </source>
</evidence>
<dbReference type="RefSeq" id="WP_128559782.1">
    <property type="nucleotide sequence ID" value="NZ_QUAK01000236.1"/>
</dbReference>
<feature type="domain" description="GHMP kinase N-terminal" evidence="6">
    <location>
        <begin position="82"/>
        <end position="147"/>
    </location>
</feature>
<keyword evidence="2" id="KW-0547">Nucleotide-binding</keyword>
<evidence type="ECO:0000256" key="5">
    <source>
        <dbReference type="SAM" id="MobiDB-lite"/>
    </source>
</evidence>
<dbReference type="GO" id="GO:0005524">
    <property type="term" value="F:ATP binding"/>
    <property type="evidence" value="ECO:0007669"/>
    <property type="project" value="UniProtKB-KW"/>
</dbReference>
<gene>
    <name evidence="7" type="ORF">DY218_32690</name>
</gene>
<dbReference type="Pfam" id="PF00288">
    <property type="entry name" value="GHMP_kinases_N"/>
    <property type="match status" value="1"/>
</dbReference>
<dbReference type="InterPro" id="IPR014721">
    <property type="entry name" value="Ribsml_uS5_D2-typ_fold_subgr"/>
</dbReference>